<evidence type="ECO:0000259" key="4">
    <source>
        <dbReference type="Pfam" id="PF17936"/>
    </source>
</evidence>
<dbReference type="SUPFAM" id="SSF50494">
    <property type="entry name" value="Trypsin-like serine proteases"/>
    <property type="match status" value="1"/>
</dbReference>
<dbReference type="RefSeq" id="WP_105805443.1">
    <property type="nucleotide sequence ID" value="NZ_MWZD01000017.1"/>
</dbReference>
<dbReference type="EMBL" id="MWZD01000017">
    <property type="protein sequence ID" value="PRI10984.1"/>
    <property type="molecule type" value="Genomic_DNA"/>
</dbReference>
<evidence type="ECO:0000256" key="3">
    <source>
        <dbReference type="SAM" id="SignalP"/>
    </source>
</evidence>
<evidence type="ECO:0000256" key="1">
    <source>
        <dbReference type="SAM" id="MobiDB-lite"/>
    </source>
</evidence>
<dbReference type="Gene3D" id="2.60.40.10">
    <property type="entry name" value="Immunoglobulins"/>
    <property type="match status" value="2"/>
</dbReference>
<proteinExistence type="predicted"/>
<gene>
    <name evidence="5" type="ORF">B4915_08875</name>
</gene>
<feature type="domain" description="Bacterial Ig" evidence="4">
    <location>
        <begin position="481"/>
        <end position="528"/>
    </location>
</feature>
<name>A0A2S9QN15_9MICO</name>
<dbReference type="CDD" id="cd21112">
    <property type="entry name" value="alphaLP-like"/>
    <property type="match status" value="1"/>
</dbReference>
<keyword evidence="6" id="KW-1185">Reference proteome</keyword>
<dbReference type="InterPro" id="IPR043504">
    <property type="entry name" value="Peptidase_S1_PA_chymotrypsin"/>
</dbReference>
<dbReference type="GO" id="GO:0005975">
    <property type="term" value="P:carbohydrate metabolic process"/>
    <property type="evidence" value="ECO:0007669"/>
    <property type="project" value="UniProtKB-ARBA"/>
</dbReference>
<dbReference type="OrthoDB" id="8781117at2"/>
<accession>A0A2S9QN15</accession>
<dbReference type="Pfam" id="PF17936">
    <property type="entry name" value="Big_6"/>
    <property type="match status" value="1"/>
</dbReference>
<keyword evidence="2" id="KW-0812">Transmembrane</keyword>
<reference evidence="5 6" key="1">
    <citation type="journal article" date="2017" name="New Microbes New Infect">
        <title>Genome sequence of 'Leucobacter massiliensis' sp. nov. isolated from human pharynx after travel to the 2014 Hajj.</title>
        <authorList>
            <person name="Leangapichart T."/>
            <person name="Gautret P."/>
            <person name="Nguyen T.T."/>
            <person name="Armstrong N."/>
            <person name="Rolain J.M."/>
        </authorList>
    </citation>
    <scope>NUCLEOTIDE SEQUENCE [LARGE SCALE GENOMIC DNA]</scope>
    <source>
        <strain evidence="5 6">122RC15</strain>
    </source>
</reference>
<protein>
    <recommendedName>
        <fullName evidence="4">Bacterial Ig domain-containing protein</fullName>
    </recommendedName>
</protein>
<dbReference type="Proteomes" id="UP000238650">
    <property type="component" value="Unassembled WGS sequence"/>
</dbReference>
<dbReference type="InterPro" id="IPR013783">
    <property type="entry name" value="Ig-like_fold"/>
</dbReference>
<dbReference type="InterPro" id="IPR009003">
    <property type="entry name" value="Peptidase_S1_PA"/>
</dbReference>
<dbReference type="NCBIfam" id="NF033510">
    <property type="entry name" value="Ca_tandemer"/>
    <property type="match status" value="2"/>
</dbReference>
<sequence length="706" mass="70617">MSRRNTPLALGAAVVIGLGSLFAAAPALAEDAGAAEQNAAAGSGVAPAEALSPEALSAEARQAIDSAESFEAMTGGEAVATGYSPEGELILLASEESANEKVEAFAEATAEGDTAFHKMLLTAPAIAYADTDVTGGAGYVTDGSTVCSIGFTAWNADGDPALLTAGHCTDDGATQLTGLTLPSQEPAVTGDVPGSGGIPNGTGILGDFGAWRFGGLPAGSSGAENDPESTDIAVIENIDAQFALLPEVTDWSAGGADDLAQSTIPVKSVADPVEGQVTASGRTSGLRQGDTTVTIDGDDITLLDGWLQVDDRWVHGFLNDAASSPGDSGGAVLQGNTAVGLVSGGPDDNSWTWATRLQDALELDEFSGYEIRLDIDAPVVESPADGALVDPGSDIVVSVPGNADELVASSDADPAEDVLDATSGEVTIQAPLTPGTYTYTFIARNGRSQSEPVTVTFEVDFMAPTIENVDVTASDGTGAAVTLNGTGVPGATVEVTIDGQVIGAVTVGSDGSWTLPLADPLAIGEHAVSATQSWEDEVSPVGTARATVRPGPPVITSFANGDGFALTDAPSTISGTGIDGATVTVTVAGRAYTATVTDGAWTIALDSPLIAGQYTVSATQTVNGLASDAVVVGFTVAAPVTDPGNPAATAPPSTAEGPTTVTTPGTGLVTTGAPSLLPYGVAAVVMLLLGATAIFLTRRQLRTDER</sequence>
<keyword evidence="2" id="KW-1133">Transmembrane helix</keyword>
<feature type="transmembrane region" description="Helical" evidence="2">
    <location>
        <begin position="676"/>
        <end position="696"/>
    </location>
</feature>
<feature type="signal peptide" evidence="3">
    <location>
        <begin position="1"/>
        <end position="29"/>
    </location>
</feature>
<dbReference type="Gene3D" id="2.40.10.10">
    <property type="entry name" value="Trypsin-like serine proteases"/>
    <property type="match status" value="2"/>
</dbReference>
<evidence type="ECO:0000313" key="5">
    <source>
        <dbReference type="EMBL" id="PRI10984.1"/>
    </source>
</evidence>
<comment type="caution">
    <text evidence="5">The sequence shown here is derived from an EMBL/GenBank/DDBJ whole genome shotgun (WGS) entry which is preliminary data.</text>
</comment>
<keyword evidence="2" id="KW-0472">Membrane</keyword>
<organism evidence="5 6">
    <name type="scientific">Leucobacter massiliensis</name>
    <dbReference type="NCBI Taxonomy" id="1686285"/>
    <lineage>
        <taxon>Bacteria</taxon>
        <taxon>Bacillati</taxon>
        <taxon>Actinomycetota</taxon>
        <taxon>Actinomycetes</taxon>
        <taxon>Micrococcales</taxon>
        <taxon>Microbacteriaceae</taxon>
        <taxon>Leucobacter</taxon>
    </lineage>
</organism>
<feature type="chain" id="PRO_5015610426" description="Bacterial Ig domain-containing protein" evidence="3">
    <location>
        <begin position="30"/>
        <end position="706"/>
    </location>
</feature>
<dbReference type="InterPro" id="IPR041498">
    <property type="entry name" value="Big_6"/>
</dbReference>
<evidence type="ECO:0000256" key="2">
    <source>
        <dbReference type="SAM" id="Phobius"/>
    </source>
</evidence>
<keyword evidence="3" id="KW-0732">Signal</keyword>
<dbReference type="AlphaFoldDB" id="A0A2S9QN15"/>
<evidence type="ECO:0000313" key="6">
    <source>
        <dbReference type="Proteomes" id="UP000238650"/>
    </source>
</evidence>
<feature type="region of interest" description="Disordered" evidence="1">
    <location>
        <begin position="641"/>
        <end position="661"/>
    </location>
</feature>